<dbReference type="InterPro" id="IPR051378">
    <property type="entry name" value="Cell2Cell_Antifungal"/>
</dbReference>
<dbReference type="PANTHER" id="PTHR32080:SF47">
    <property type="entry name" value="PROTEIN KINASE FAMILY PROTEIN"/>
    <property type="match status" value="1"/>
</dbReference>
<organism evidence="11 12">
    <name type="scientific">Linum trigynum</name>
    <dbReference type="NCBI Taxonomy" id="586398"/>
    <lineage>
        <taxon>Eukaryota</taxon>
        <taxon>Viridiplantae</taxon>
        <taxon>Streptophyta</taxon>
        <taxon>Embryophyta</taxon>
        <taxon>Tracheophyta</taxon>
        <taxon>Spermatophyta</taxon>
        <taxon>Magnoliopsida</taxon>
        <taxon>eudicotyledons</taxon>
        <taxon>Gunneridae</taxon>
        <taxon>Pentapetalae</taxon>
        <taxon>rosids</taxon>
        <taxon>fabids</taxon>
        <taxon>Malpighiales</taxon>
        <taxon>Linaceae</taxon>
        <taxon>Linum</taxon>
    </lineage>
</organism>
<dbReference type="InterPro" id="IPR002902">
    <property type="entry name" value="GNK2"/>
</dbReference>
<comment type="similarity">
    <text evidence="8">Belongs to the cysteine-rich repeat secretory protein family. Plasmodesmata-located proteins (PDLD) subfamily.</text>
</comment>
<gene>
    <name evidence="11" type="ORF">LTRI10_LOCUS21501</name>
</gene>
<keyword evidence="2" id="KW-0945">Host-virus interaction</keyword>
<evidence type="ECO:0000313" key="12">
    <source>
        <dbReference type="Proteomes" id="UP001497516"/>
    </source>
</evidence>
<evidence type="ECO:0000256" key="7">
    <source>
        <dbReference type="ARBA" id="ARBA00024184"/>
    </source>
</evidence>
<evidence type="ECO:0000313" key="11">
    <source>
        <dbReference type="EMBL" id="CAL1380023.1"/>
    </source>
</evidence>
<feature type="chain" id="PRO_5043584418" description="Gnk2-homologous domain-containing protein" evidence="9">
    <location>
        <begin position="24"/>
        <end position="142"/>
    </location>
</feature>
<keyword evidence="3 9" id="KW-0732">Signal</keyword>
<dbReference type="GO" id="GO:0005886">
    <property type="term" value="C:plasma membrane"/>
    <property type="evidence" value="ECO:0007669"/>
    <property type="project" value="UniProtKB-SubCell"/>
</dbReference>
<evidence type="ECO:0000256" key="9">
    <source>
        <dbReference type="SAM" id="SignalP"/>
    </source>
</evidence>
<evidence type="ECO:0000259" key="10">
    <source>
        <dbReference type="PROSITE" id="PS51473"/>
    </source>
</evidence>
<reference evidence="11 12" key="1">
    <citation type="submission" date="2024-04" db="EMBL/GenBank/DDBJ databases">
        <authorList>
            <person name="Fracassetti M."/>
        </authorList>
    </citation>
    <scope>NUCLEOTIDE SEQUENCE [LARGE SCALE GENOMIC DNA]</scope>
</reference>
<evidence type="ECO:0000256" key="3">
    <source>
        <dbReference type="ARBA" id="ARBA00022729"/>
    </source>
</evidence>
<comment type="subcellular location">
    <subcellularLocation>
        <location evidence="7">Cell junction</location>
        <location evidence="7">Plasmodesma</location>
    </subcellularLocation>
    <subcellularLocation>
        <location evidence="1">Cell membrane</location>
        <topology evidence="1">Single-pass type I membrane protein</topology>
    </subcellularLocation>
</comment>
<dbReference type="InterPro" id="IPR038408">
    <property type="entry name" value="GNK2_sf"/>
</dbReference>
<dbReference type="Gene3D" id="3.30.430.20">
    <property type="entry name" value="Gnk2 domain, C-X8-C-X2-C motif"/>
    <property type="match status" value="1"/>
</dbReference>
<protein>
    <recommendedName>
        <fullName evidence="10">Gnk2-homologous domain-containing protein</fullName>
    </recommendedName>
</protein>
<evidence type="ECO:0000256" key="2">
    <source>
        <dbReference type="ARBA" id="ARBA00022581"/>
    </source>
</evidence>
<keyword evidence="5" id="KW-0965">Cell junction</keyword>
<proteinExistence type="inferred from homology"/>
<evidence type="ECO:0000256" key="6">
    <source>
        <dbReference type="ARBA" id="ARBA00023157"/>
    </source>
</evidence>
<evidence type="ECO:0000256" key="5">
    <source>
        <dbReference type="ARBA" id="ARBA00022949"/>
    </source>
</evidence>
<accession>A0AAV2E2P2</accession>
<keyword evidence="6" id="KW-1015">Disulfide bond</keyword>
<dbReference type="Pfam" id="PF01657">
    <property type="entry name" value="Stress-antifung"/>
    <property type="match status" value="1"/>
</dbReference>
<evidence type="ECO:0000256" key="4">
    <source>
        <dbReference type="ARBA" id="ARBA00022737"/>
    </source>
</evidence>
<dbReference type="PANTHER" id="PTHR32080">
    <property type="entry name" value="ANTIFUNGAL PROTEIN GINKBILOBIN-2-LIKE"/>
    <property type="match status" value="1"/>
</dbReference>
<feature type="signal peptide" evidence="9">
    <location>
        <begin position="1"/>
        <end position="23"/>
    </location>
</feature>
<evidence type="ECO:0000256" key="1">
    <source>
        <dbReference type="ARBA" id="ARBA00004251"/>
    </source>
</evidence>
<dbReference type="PROSITE" id="PS51473">
    <property type="entry name" value="GNK2"/>
    <property type="match status" value="1"/>
</dbReference>
<dbReference type="GO" id="GO:0009506">
    <property type="term" value="C:plasmodesma"/>
    <property type="evidence" value="ECO:0007669"/>
    <property type="project" value="UniProtKB-SubCell"/>
</dbReference>
<dbReference type="EMBL" id="OZ034817">
    <property type="protein sequence ID" value="CAL1380023.1"/>
    <property type="molecule type" value="Genomic_DNA"/>
</dbReference>
<evidence type="ECO:0000256" key="8">
    <source>
        <dbReference type="ARBA" id="ARBA00038393"/>
    </source>
</evidence>
<name>A0AAV2E2P2_9ROSI</name>
<keyword evidence="4" id="KW-0677">Repeat</keyword>
<dbReference type="AlphaFoldDB" id="A0AAV2E2P2"/>
<keyword evidence="12" id="KW-1185">Reference proteome</keyword>
<sequence>MKKTNFLTTSLLVLIALLIFSDGISLVVATGDYNNNEIDHRCDEDAGKYDDQALKNETLKSIDCAIAAVAGGHPNKCTYNLDSEFFAAANCTLTLSQEDCKSCLYNAQYRVVDTYCPSYYGAWLKLADCYVRYARESLFCGR</sequence>
<feature type="domain" description="Gnk2-homologous" evidence="10">
    <location>
        <begin position="37"/>
        <end position="138"/>
    </location>
</feature>
<dbReference type="Proteomes" id="UP001497516">
    <property type="component" value="Chromosome 4"/>
</dbReference>